<feature type="region of interest" description="Disordered" evidence="1">
    <location>
        <begin position="1"/>
        <end position="65"/>
    </location>
</feature>
<dbReference type="KEGG" id="abaw:D5400_12875"/>
<proteinExistence type="predicted"/>
<dbReference type="RefSeq" id="WP_126010365.1">
    <property type="nucleotide sequence ID" value="NZ_CP032509.1"/>
</dbReference>
<dbReference type="Proteomes" id="UP000268192">
    <property type="component" value="Chromosome"/>
</dbReference>
<feature type="compositionally biased region" description="Basic residues" evidence="1">
    <location>
        <begin position="1"/>
        <end position="18"/>
    </location>
</feature>
<gene>
    <name evidence="2" type="ORF">D5400_12875</name>
</gene>
<dbReference type="AlphaFoldDB" id="A0A3Q8XP76"/>
<reference evidence="2 3" key="1">
    <citation type="submission" date="2018-09" db="EMBL/GenBank/DDBJ databases">
        <title>Marinorhizobium profundi gen. nov., sp. nov., isolated from a deep-sea sediment sample from the New Britain Trench and proposal of Marinorhizobiaceae fam. nov. in the order Rhizobiales of the class Alphaproteobacteria.</title>
        <authorList>
            <person name="Cao J."/>
        </authorList>
    </citation>
    <scope>NUCLEOTIDE SEQUENCE [LARGE SCALE GENOMIC DNA]</scope>
    <source>
        <strain evidence="2 3">WS11</strain>
    </source>
</reference>
<evidence type="ECO:0000313" key="3">
    <source>
        <dbReference type="Proteomes" id="UP000268192"/>
    </source>
</evidence>
<name>A0A3Q8XP76_9HYPH</name>
<keyword evidence="3" id="KW-1185">Reference proteome</keyword>
<evidence type="ECO:0000256" key="1">
    <source>
        <dbReference type="SAM" id="MobiDB-lite"/>
    </source>
</evidence>
<sequence length="176" mass="19830">MHGSRPHHLHGHHHHHHHGLDDHGHGTHGTHDHRGHHHEATGPALGHNHSHADHLHSHPHGSSRVRQDLQELAASFVESFRAAGDKTSYLRLAGIPFQMPDSGGKAMHLVDTRIETNWQIGTATPGFGTSELAYLPFPGKMVTEREVMMFTYVSMKERRDVDLCTLLADRFRDQEH</sequence>
<dbReference type="OrthoDB" id="7360617at2"/>
<dbReference type="EMBL" id="CP032509">
    <property type="protein sequence ID" value="AZN72051.1"/>
    <property type="molecule type" value="Genomic_DNA"/>
</dbReference>
<protein>
    <submittedName>
        <fullName evidence="2">Uncharacterized protein</fullName>
    </submittedName>
</protein>
<evidence type="ECO:0000313" key="2">
    <source>
        <dbReference type="EMBL" id="AZN72051.1"/>
    </source>
</evidence>
<accession>A0A3Q8XP76</accession>
<organism evidence="2 3">
    <name type="scientific">Georhizobium profundi</name>
    <dbReference type="NCBI Taxonomy" id="2341112"/>
    <lineage>
        <taxon>Bacteria</taxon>
        <taxon>Pseudomonadati</taxon>
        <taxon>Pseudomonadota</taxon>
        <taxon>Alphaproteobacteria</taxon>
        <taxon>Hyphomicrobiales</taxon>
        <taxon>Rhizobiaceae</taxon>
        <taxon>Georhizobium</taxon>
    </lineage>
</organism>
<feature type="compositionally biased region" description="Basic and acidic residues" evidence="1">
    <location>
        <begin position="19"/>
        <end position="32"/>
    </location>
</feature>